<evidence type="ECO:0000313" key="3">
    <source>
        <dbReference type="Proteomes" id="UP000217830"/>
    </source>
</evidence>
<feature type="compositionally biased region" description="Polar residues" evidence="1">
    <location>
        <begin position="37"/>
        <end position="57"/>
    </location>
</feature>
<accession>A0A2A2PSM5</accession>
<evidence type="ECO:0008006" key="4">
    <source>
        <dbReference type="Google" id="ProtNLM"/>
    </source>
</evidence>
<feature type="region of interest" description="Disordered" evidence="1">
    <location>
        <begin position="35"/>
        <end position="57"/>
    </location>
</feature>
<organism evidence="2 3">
    <name type="scientific">Pseudomonas moraviensis</name>
    <dbReference type="NCBI Taxonomy" id="321662"/>
    <lineage>
        <taxon>Bacteria</taxon>
        <taxon>Pseudomonadati</taxon>
        <taxon>Pseudomonadota</taxon>
        <taxon>Gammaproteobacteria</taxon>
        <taxon>Pseudomonadales</taxon>
        <taxon>Pseudomonadaceae</taxon>
        <taxon>Pseudomonas</taxon>
    </lineage>
</organism>
<sequence length="309" mass="32268">MSSGAKVATAYVEEVTQGVTPATGWKELIRTSFGIGPTQNTAENNEIGSTRMSQGTTPTTVDVAGAIGMKWRYGGAVDDFLESCFGSRWTADSLTMGNQRISYSIASYASDVTVASVARGAQVASMAFTFGTDNDVTIDTTFSATDWEDKADGTSFFSAPAAEPDGPRFNFKNFTALTLDGVAASAANGTCISAMSLTFDNAVQTQRCLGSGDAFAGSIIPTTFSASGSVTVAWSAASYALYRKQRTGESVAMSFTLENADGAYTVLLPEMEAVGSWPDGGATDIIEVELAVSARRIPPTITRVPAVTP</sequence>
<evidence type="ECO:0000256" key="1">
    <source>
        <dbReference type="SAM" id="MobiDB-lite"/>
    </source>
</evidence>
<proteinExistence type="predicted"/>
<dbReference type="EMBL" id="NRST01000001">
    <property type="protein sequence ID" value="PAW58221.1"/>
    <property type="molecule type" value="Genomic_DNA"/>
</dbReference>
<dbReference type="Pfam" id="PF18906">
    <property type="entry name" value="Phage_tube_2"/>
    <property type="match status" value="1"/>
</dbReference>
<protein>
    <recommendedName>
        <fullName evidence="4">Phage tail protein</fullName>
    </recommendedName>
</protein>
<comment type="caution">
    <text evidence="2">The sequence shown here is derived from an EMBL/GenBank/DDBJ whole genome shotgun (WGS) entry which is preliminary data.</text>
</comment>
<dbReference type="InterPro" id="IPR044000">
    <property type="entry name" value="Phage_tube_2"/>
</dbReference>
<reference evidence="2 3" key="1">
    <citation type="submission" date="2017-08" db="EMBL/GenBank/DDBJ databases">
        <title>Draft Genome Sequence of Pseudomonas moraviensis TYU6, isolated from Taxus cuspidata by using PacBio Single-Molecule Real-Time Technology.</title>
        <authorList>
            <person name="Baek K.-H."/>
            <person name="Mishra A.K."/>
        </authorList>
    </citation>
    <scope>NUCLEOTIDE SEQUENCE [LARGE SCALE GENOMIC DNA]</scope>
    <source>
        <strain evidence="2 3">TYU6</strain>
    </source>
</reference>
<name>A0A2A2PSM5_9PSED</name>
<keyword evidence="3" id="KW-1185">Reference proteome</keyword>
<dbReference type="AlphaFoldDB" id="A0A2A2PSM5"/>
<dbReference type="RefSeq" id="WP_047304439.1">
    <property type="nucleotide sequence ID" value="NZ_NRSS01000003.1"/>
</dbReference>
<dbReference type="Proteomes" id="UP000217830">
    <property type="component" value="Unassembled WGS sequence"/>
</dbReference>
<gene>
    <name evidence="2" type="ORF">CKQ80_23890</name>
</gene>
<evidence type="ECO:0000313" key="2">
    <source>
        <dbReference type="EMBL" id="PAW58221.1"/>
    </source>
</evidence>